<reference evidence="1 2" key="2">
    <citation type="submission" date="2019-05" db="EMBL/GenBank/DDBJ databases">
        <title>Glycomyces buryatensis sp. nov.</title>
        <authorList>
            <person name="Nikitina E."/>
        </authorList>
    </citation>
    <scope>NUCLEOTIDE SEQUENCE [LARGE SCALE GENOMIC DNA]</scope>
    <source>
        <strain evidence="1 2">18</strain>
    </source>
</reference>
<dbReference type="RefSeq" id="WP_136535806.1">
    <property type="nucleotide sequence ID" value="NZ_STGY01000065.1"/>
</dbReference>
<evidence type="ECO:0000313" key="1">
    <source>
        <dbReference type="EMBL" id="THV39639.1"/>
    </source>
</evidence>
<reference evidence="2" key="1">
    <citation type="submission" date="2019-04" db="EMBL/GenBank/DDBJ databases">
        <title>Nocardioides xinjiangensis sp. nov.</title>
        <authorList>
            <person name="Liu S."/>
        </authorList>
    </citation>
    <scope>NUCLEOTIDE SEQUENCE [LARGE SCALE GENOMIC DNA]</scope>
    <source>
        <strain evidence="2">18</strain>
    </source>
</reference>
<dbReference type="Proteomes" id="UP000308760">
    <property type="component" value="Unassembled WGS sequence"/>
</dbReference>
<evidence type="ECO:0000313" key="2">
    <source>
        <dbReference type="Proteomes" id="UP000308760"/>
    </source>
</evidence>
<proteinExistence type="predicted"/>
<protein>
    <submittedName>
        <fullName evidence="1">Uncharacterized protein</fullName>
    </submittedName>
</protein>
<keyword evidence="2" id="KW-1185">Reference proteome</keyword>
<organism evidence="1 2">
    <name type="scientific">Glycomyces buryatensis</name>
    <dbReference type="NCBI Taxonomy" id="2570927"/>
    <lineage>
        <taxon>Bacteria</taxon>
        <taxon>Bacillati</taxon>
        <taxon>Actinomycetota</taxon>
        <taxon>Actinomycetes</taxon>
        <taxon>Glycomycetales</taxon>
        <taxon>Glycomycetaceae</taxon>
        <taxon>Glycomyces</taxon>
    </lineage>
</organism>
<sequence length="193" mass="21866">MISQEDRDRYAQKALDRLSVHVHNQHHVNLAGVVIPDEFTIQLATFDIVPGSGEIKAQRALAQLCLLADARQYCIEGGVNALFPDHEERYERIYTAFGFTGTGDGLAKRVYRREPDPSGTHEHRTRRVRAAEVKSGDIVRQVVIDRHGAVQWHTVKRTSHHPYGVAHIEFESTNGFYWTLPAQRAVMIEDLNG</sequence>
<accession>A0A4S8QEJ5</accession>
<name>A0A4S8QEJ5_9ACTN</name>
<dbReference type="EMBL" id="STGY01000065">
    <property type="protein sequence ID" value="THV39639.1"/>
    <property type="molecule type" value="Genomic_DNA"/>
</dbReference>
<gene>
    <name evidence="1" type="ORF">FAB82_17370</name>
</gene>
<comment type="caution">
    <text evidence="1">The sequence shown here is derived from an EMBL/GenBank/DDBJ whole genome shotgun (WGS) entry which is preliminary data.</text>
</comment>
<dbReference type="AlphaFoldDB" id="A0A4S8QEJ5"/>